<dbReference type="Proteomes" id="UP001610446">
    <property type="component" value="Unassembled WGS sequence"/>
</dbReference>
<evidence type="ECO:0000256" key="1">
    <source>
        <dbReference type="SAM" id="MobiDB-lite"/>
    </source>
</evidence>
<protein>
    <submittedName>
        <fullName evidence="3">Uncharacterized protein</fullName>
    </submittedName>
</protein>
<reference evidence="3 4" key="1">
    <citation type="submission" date="2024-07" db="EMBL/GenBank/DDBJ databases">
        <title>Section-level genome sequencing and comparative genomics of Aspergillus sections Usti and Cavernicolus.</title>
        <authorList>
            <consortium name="Lawrence Berkeley National Laboratory"/>
            <person name="Nybo J.L."/>
            <person name="Vesth T.C."/>
            <person name="Theobald S."/>
            <person name="Frisvad J.C."/>
            <person name="Larsen T.O."/>
            <person name="Kjaerboelling I."/>
            <person name="Rothschild-Mancinelli K."/>
            <person name="Lyhne E.K."/>
            <person name="Kogle M.E."/>
            <person name="Barry K."/>
            <person name="Clum A."/>
            <person name="Na H."/>
            <person name="Ledsgaard L."/>
            <person name="Lin J."/>
            <person name="Lipzen A."/>
            <person name="Kuo A."/>
            <person name="Riley R."/>
            <person name="Mondo S."/>
            <person name="Labutti K."/>
            <person name="Haridas S."/>
            <person name="Pangalinan J."/>
            <person name="Salamov A.A."/>
            <person name="Simmons B.A."/>
            <person name="Magnuson J.K."/>
            <person name="Chen J."/>
            <person name="Drula E."/>
            <person name="Henrissat B."/>
            <person name="Wiebenga A."/>
            <person name="Lubbers R.J."/>
            <person name="Gomes A.C."/>
            <person name="Makela M.R."/>
            <person name="Stajich J."/>
            <person name="Grigoriev I.V."/>
            <person name="Mortensen U.H."/>
            <person name="De Vries R.P."/>
            <person name="Baker S.E."/>
            <person name="Andersen M.R."/>
        </authorList>
    </citation>
    <scope>NUCLEOTIDE SEQUENCE [LARGE SCALE GENOMIC DNA]</scope>
    <source>
        <strain evidence="3 4">CBS 123904</strain>
    </source>
</reference>
<evidence type="ECO:0000313" key="3">
    <source>
        <dbReference type="EMBL" id="KAL2836365.1"/>
    </source>
</evidence>
<comment type="caution">
    <text evidence="3">The sequence shown here is derived from an EMBL/GenBank/DDBJ whole genome shotgun (WGS) entry which is preliminary data.</text>
</comment>
<dbReference type="EMBL" id="JBFXLU010000180">
    <property type="protein sequence ID" value="KAL2836365.1"/>
    <property type="molecule type" value="Genomic_DNA"/>
</dbReference>
<gene>
    <name evidence="3" type="ORF">BJY01DRAFT_222086</name>
</gene>
<keyword evidence="4" id="KW-1185">Reference proteome</keyword>
<proteinExistence type="predicted"/>
<keyword evidence="2" id="KW-1133">Transmembrane helix</keyword>
<sequence>MQISSSLHTLATKSMLKSCLLPSFIYIVAEFIWLAQFAAIPPSSQANVDSLKTGPTEQYSPACPVSYIHK</sequence>
<name>A0ABR4J8I0_9EURO</name>
<evidence type="ECO:0000313" key="4">
    <source>
        <dbReference type="Proteomes" id="UP001610446"/>
    </source>
</evidence>
<keyword evidence="2" id="KW-0472">Membrane</keyword>
<feature type="region of interest" description="Disordered" evidence="1">
    <location>
        <begin position="51"/>
        <end position="70"/>
    </location>
</feature>
<evidence type="ECO:0000256" key="2">
    <source>
        <dbReference type="SAM" id="Phobius"/>
    </source>
</evidence>
<organism evidence="3 4">
    <name type="scientific">Aspergillus pseudoustus</name>
    <dbReference type="NCBI Taxonomy" id="1810923"/>
    <lineage>
        <taxon>Eukaryota</taxon>
        <taxon>Fungi</taxon>
        <taxon>Dikarya</taxon>
        <taxon>Ascomycota</taxon>
        <taxon>Pezizomycotina</taxon>
        <taxon>Eurotiomycetes</taxon>
        <taxon>Eurotiomycetidae</taxon>
        <taxon>Eurotiales</taxon>
        <taxon>Aspergillaceae</taxon>
        <taxon>Aspergillus</taxon>
        <taxon>Aspergillus subgen. Nidulantes</taxon>
    </lineage>
</organism>
<accession>A0ABR4J8I0</accession>
<keyword evidence="2" id="KW-0812">Transmembrane</keyword>
<feature type="transmembrane region" description="Helical" evidence="2">
    <location>
        <begin position="20"/>
        <end position="40"/>
    </location>
</feature>